<name>A0ACD0NPI5_9BASI</name>
<evidence type="ECO:0000313" key="1">
    <source>
        <dbReference type="EMBL" id="PWN47738.1"/>
    </source>
</evidence>
<organism evidence="1 2">
    <name type="scientific">Violaceomyces palustris</name>
    <dbReference type="NCBI Taxonomy" id="1673888"/>
    <lineage>
        <taxon>Eukaryota</taxon>
        <taxon>Fungi</taxon>
        <taxon>Dikarya</taxon>
        <taxon>Basidiomycota</taxon>
        <taxon>Ustilaginomycotina</taxon>
        <taxon>Ustilaginomycetes</taxon>
        <taxon>Violaceomycetales</taxon>
        <taxon>Violaceomycetaceae</taxon>
        <taxon>Violaceomyces</taxon>
    </lineage>
</organism>
<accession>A0ACD0NPI5</accession>
<reference evidence="1 2" key="1">
    <citation type="journal article" date="2018" name="Mol. Biol. Evol.">
        <title>Broad Genomic Sampling Reveals a Smut Pathogenic Ancestry of the Fungal Clade Ustilaginomycotina.</title>
        <authorList>
            <person name="Kijpornyongpan T."/>
            <person name="Mondo S.J."/>
            <person name="Barry K."/>
            <person name="Sandor L."/>
            <person name="Lee J."/>
            <person name="Lipzen A."/>
            <person name="Pangilinan J."/>
            <person name="LaButti K."/>
            <person name="Hainaut M."/>
            <person name="Henrissat B."/>
            <person name="Grigoriev I.V."/>
            <person name="Spatafora J.W."/>
            <person name="Aime M.C."/>
        </authorList>
    </citation>
    <scope>NUCLEOTIDE SEQUENCE [LARGE SCALE GENOMIC DNA]</scope>
    <source>
        <strain evidence="1 2">SA 807</strain>
    </source>
</reference>
<protein>
    <submittedName>
        <fullName evidence="1">Uncharacterized protein</fullName>
    </submittedName>
</protein>
<gene>
    <name evidence="1" type="ORF">IE53DRAFT_232382</name>
</gene>
<evidence type="ECO:0000313" key="2">
    <source>
        <dbReference type="Proteomes" id="UP000245626"/>
    </source>
</evidence>
<proteinExistence type="predicted"/>
<keyword evidence="2" id="KW-1185">Reference proteome</keyword>
<sequence length="75" mass="9033">MEAIYEGRMVAKEKKERKRERERERERTRRTNKHSPKAKSSFFTSPRYLKDLFGGRLPLALGLWERFPHRSKEAA</sequence>
<dbReference type="Proteomes" id="UP000245626">
    <property type="component" value="Unassembled WGS sequence"/>
</dbReference>
<dbReference type="EMBL" id="KZ820351">
    <property type="protein sequence ID" value="PWN47738.1"/>
    <property type="molecule type" value="Genomic_DNA"/>
</dbReference>